<evidence type="ECO:0000313" key="2">
    <source>
        <dbReference type="Proteomes" id="UP001058124"/>
    </source>
</evidence>
<keyword evidence="2" id="KW-1185">Reference proteome</keyword>
<dbReference type="EMBL" id="BRLH01000002">
    <property type="protein sequence ID" value="GKX55377.1"/>
    <property type="molecule type" value="Genomic_DNA"/>
</dbReference>
<comment type="caution">
    <text evidence="1">The sequence shown here is derived from an EMBL/GenBank/DDBJ whole genome shotgun (WGS) entry which is preliminary data.</text>
</comment>
<dbReference type="Pfam" id="PF14903">
    <property type="entry name" value="WG_beta_rep"/>
    <property type="match status" value="1"/>
</dbReference>
<sequence length="181" mass="19852">MRIARLKVVLLLLVGLMAAGCGVSSPSYSLSCLYGSSEQGLIDDSACAAPDGKTFRFSPRALAQADYGDNGLAGFFIDRRVFYVKPDGSSLEVLLFDNGPDYFEEGLTRGIVNGKVGFFNQRLEPVIEPQYDFAWPFENGLARVGMDCESILDGEHTVVSCRQENYIDRQGRKVEPPVPAQ</sequence>
<gene>
    <name evidence="1" type="ORF">SOASR030_14890</name>
</gene>
<dbReference type="Proteomes" id="UP001058124">
    <property type="component" value="Unassembled WGS sequence"/>
</dbReference>
<reference evidence="1" key="1">
    <citation type="submission" date="2022-06" db="EMBL/GenBank/DDBJ databases">
        <title>Draft genome sequences of Leminorella grimontii str. JCM5902.</title>
        <authorList>
            <person name="Wakabayashi Y."/>
            <person name="Kojima K."/>
        </authorList>
    </citation>
    <scope>NUCLEOTIDE SEQUENCE</scope>
    <source>
        <strain evidence="1">JCM 5902</strain>
    </source>
</reference>
<dbReference type="InterPro" id="IPR032774">
    <property type="entry name" value="WG_beta_rep"/>
</dbReference>
<accession>A0AAV5N3X0</accession>
<evidence type="ECO:0000313" key="1">
    <source>
        <dbReference type="EMBL" id="GKX55377.1"/>
    </source>
</evidence>
<dbReference type="AlphaFoldDB" id="A0AAV5N3X0"/>
<evidence type="ECO:0008006" key="3">
    <source>
        <dbReference type="Google" id="ProtNLM"/>
    </source>
</evidence>
<protein>
    <recommendedName>
        <fullName evidence="3">WG repeat-containing protein</fullName>
    </recommendedName>
</protein>
<dbReference type="RefSeq" id="WP_051155655.1">
    <property type="nucleotide sequence ID" value="NZ_BRLH01000002.1"/>
</dbReference>
<dbReference type="PROSITE" id="PS51257">
    <property type="entry name" value="PROKAR_LIPOPROTEIN"/>
    <property type="match status" value="1"/>
</dbReference>
<name>A0AAV5N3X0_9GAMM</name>
<organism evidence="1 2">
    <name type="scientific">Leminorella grimontii</name>
    <dbReference type="NCBI Taxonomy" id="82981"/>
    <lineage>
        <taxon>Bacteria</taxon>
        <taxon>Pseudomonadati</taxon>
        <taxon>Pseudomonadota</taxon>
        <taxon>Gammaproteobacteria</taxon>
        <taxon>Enterobacterales</taxon>
        <taxon>Budviciaceae</taxon>
        <taxon>Leminorella</taxon>
    </lineage>
</organism>
<proteinExistence type="predicted"/>